<reference evidence="1 2" key="1">
    <citation type="submission" date="2018-11" db="EMBL/GenBank/DDBJ databases">
        <title>Phylogenetic determinants of toxin gene distribution in genomes of Brevibacillus laterosporus.</title>
        <authorList>
            <person name="Glare T.R."/>
            <person name="Durrant A."/>
            <person name="Berry C."/>
            <person name="Palma L."/>
            <person name="Ormskirk M."/>
            <person name="Cox M.O."/>
        </authorList>
    </citation>
    <scope>NUCLEOTIDE SEQUENCE [LARGE SCALE GENOMIC DNA]</scope>
    <source>
        <strain evidence="1 2">1821L</strain>
    </source>
</reference>
<sequence length="86" mass="9931">MKDIGGTLSLSAKEMQCKVCNGVFYEFDEQIEKKKWVGWEVTDFRLEKCPHCNEEITHETVQTLSENYVYVEINKLTGEVIVHGGF</sequence>
<accession>A0A518V4Z1</accession>
<protein>
    <submittedName>
        <fullName evidence="1">Uncharacterized protein</fullName>
    </submittedName>
</protein>
<dbReference type="OrthoDB" id="9982794at2"/>
<organism evidence="1 2">
    <name type="scientific">Brevibacillus laterosporus</name>
    <name type="common">Bacillus laterosporus</name>
    <dbReference type="NCBI Taxonomy" id="1465"/>
    <lineage>
        <taxon>Bacteria</taxon>
        <taxon>Bacillati</taxon>
        <taxon>Bacillota</taxon>
        <taxon>Bacilli</taxon>
        <taxon>Bacillales</taxon>
        <taxon>Paenibacillaceae</taxon>
        <taxon>Brevibacillus</taxon>
    </lineage>
</organism>
<keyword evidence="2" id="KW-1185">Reference proteome</keyword>
<gene>
    <name evidence="1" type="ORF">EEL30_06490</name>
</gene>
<proteinExistence type="predicted"/>
<dbReference type="AlphaFoldDB" id="A0A518V4Z1"/>
<name>A0A518V4Z1_BRELA</name>
<dbReference type="EMBL" id="CP033464">
    <property type="protein sequence ID" value="QDX92045.1"/>
    <property type="molecule type" value="Genomic_DNA"/>
</dbReference>
<evidence type="ECO:0000313" key="1">
    <source>
        <dbReference type="EMBL" id="QDX92045.1"/>
    </source>
</evidence>
<evidence type="ECO:0000313" key="2">
    <source>
        <dbReference type="Proteomes" id="UP000319432"/>
    </source>
</evidence>
<dbReference type="Proteomes" id="UP000319432">
    <property type="component" value="Chromosome"/>
</dbReference>